<accession>A0A8H5LYS5</accession>
<keyword evidence="2" id="KW-0472">Membrane</keyword>
<proteinExistence type="predicted"/>
<sequence length="588" mass="67399">MLRSRSRQDKFVDLCHSSPSFAHSETRRLHRRHRLRTYWWKILLTSLFMSLPFCMYRSKPSQDAPTRPNVAKSTRRVIERQTKQTSIYDQDKGFFQEKQPFLVDRAILQRLERLQSLLDDEEVEDMLPTSSLNSWPPIVTSLPEDRHTRSQRKSSSRPPARDSKDLLLSRHSRFLLAVRLPGLETDARNHLLQLIQLAQALNRTLILPRVSKGRIGACFQWDFETYYDTHSLEKSNVRFVTMAELSKRSAKSTYTTQVVSILAREWGRADTYERPLTIQVDEFYDMRELNLPGCFATKLSFLSLDDFSHLRLYVTNSANGDHISETLATVKDATCFQLPGASRSHAPDVLAVNWDIRFPIFPDAASQVSLRYSEHLTALAQQIAPPAPYLAIYWHMTGIPPDLLPHCADSLVDVVARLLSDPLTSAGVETVLFASDHPQYHKRQTENKRPDPIPSPRLSRRWIYDGLNKSTRPKSLLNERYEESWEILKAAFAPDGPLAEWRLTELTELVHEQRQPQNGAGMDEDLLHDVGVLGILNKLISSRATLFVSGVRACGSTSVFTQQIIDMRREERAEHGEETLRNLVDIFG</sequence>
<feature type="region of interest" description="Disordered" evidence="1">
    <location>
        <begin position="128"/>
        <end position="163"/>
    </location>
</feature>
<organism evidence="3 4">
    <name type="scientific">Tricholomella constricta</name>
    <dbReference type="NCBI Taxonomy" id="117010"/>
    <lineage>
        <taxon>Eukaryota</taxon>
        <taxon>Fungi</taxon>
        <taxon>Dikarya</taxon>
        <taxon>Basidiomycota</taxon>
        <taxon>Agaricomycotina</taxon>
        <taxon>Agaricomycetes</taxon>
        <taxon>Agaricomycetidae</taxon>
        <taxon>Agaricales</taxon>
        <taxon>Tricholomatineae</taxon>
        <taxon>Lyophyllaceae</taxon>
        <taxon>Tricholomella</taxon>
    </lineage>
</organism>
<name>A0A8H5LYS5_9AGAR</name>
<gene>
    <name evidence="3" type="ORF">D9615_009096</name>
</gene>
<feature type="transmembrane region" description="Helical" evidence="2">
    <location>
        <begin position="38"/>
        <end position="58"/>
    </location>
</feature>
<dbReference type="Gene3D" id="3.40.50.11340">
    <property type="match status" value="1"/>
</dbReference>
<evidence type="ECO:0000256" key="1">
    <source>
        <dbReference type="SAM" id="MobiDB-lite"/>
    </source>
</evidence>
<evidence type="ECO:0000256" key="2">
    <source>
        <dbReference type="SAM" id="Phobius"/>
    </source>
</evidence>
<dbReference type="OrthoDB" id="2020419at2759"/>
<evidence type="ECO:0000313" key="3">
    <source>
        <dbReference type="EMBL" id="KAF5374512.1"/>
    </source>
</evidence>
<keyword evidence="4" id="KW-1185">Reference proteome</keyword>
<keyword evidence="2" id="KW-0812">Transmembrane</keyword>
<keyword evidence="2" id="KW-1133">Transmembrane helix</keyword>
<evidence type="ECO:0000313" key="4">
    <source>
        <dbReference type="Proteomes" id="UP000565441"/>
    </source>
</evidence>
<reference evidence="3 4" key="1">
    <citation type="journal article" date="2020" name="ISME J.">
        <title>Uncovering the hidden diversity of litter-decomposition mechanisms in mushroom-forming fungi.</title>
        <authorList>
            <person name="Floudas D."/>
            <person name="Bentzer J."/>
            <person name="Ahren D."/>
            <person name="Johansson T."/>
            <person name="Persson P."/>
            <person name="Tunlid A."/>
        </authorList>
    </citation>
    <scope>NUCLEOTIDE SEQUENCE [LARGE SCALE GENOMIC DNA]</scope>
    <source>
        <strain evidence="3 4">CBS 661.87</strain>
    </source>
</reference>
<comment type="caution">
    <text evidence="3">The sequence shown here is derived from an EMBL/GenBank/DDBJ whole genome shotgun (WGS) entry which is preliminary data.</text>
</comment>
<protein>
    <submittedName>
        <fullName evidence="3">Uncharacterized protein</fullName>
    </submittedName>
</protein>
<dbReference type="Proteomes" id="UP000565441">
    <property type="component" value="Unassembled WGS sequence"/>
</dbReference>
<dbReference type="AlphaFoldDB" id="A0A8H5LYS5"/>
<dbReference type="EMBL" id="JAACJP010000036">
    <property type="protein sequence ID" value="KAF5374512.1"/>
    <property type="molecule type" value="Genomic_DNA"/>
</dbReference>